<dbReference type="Pfam" id="PF13549">
    <property type="entry name" value="ATP-grasp_5"/>
    <property type="match status" value="1"/>
</dbReference>
<dbReference type="PANTHER" id="PTHR42793:SF1">
    <property type="entry name" value="PEPTIDYL-LYSINE N-ACETYLTRANSFERASE PATZ"/>
    <property type="match status" value="1"/>
</dbReference>
<keyword evidence="3" id="KW-1185">Reference proteome</keyword>
<feature type="domain" description="N-acetyltransferase" evidence="1">
    <location>
        <begin position="24"/>
        <end position="174"/>
    </location>
</feature>
<dbReference type="Gene3D" id="3.40.50.261">
    <property type="entry name" value="Succinyl-CoA synthetase domains"/>
    <property type="match status" value="2"/>
</dbReference>
<organism evidence="2 3">
    <name type="scientific">Serinibacter arcticus</name>
    <dbReference type="NCBI Taxonomy" id="1655435"/>
    <lineage>
        <taxon>Bacteria</taxon>
        <taxon>Bacillati</taxon>
        <taxon>Actinomycetota</taxon>
        <taxon>Actinomycetes</taxon>
        <taxon>Micrococcales</taxon>
        <taxon>Beutenbergiaceae</taxon>
        <taxon>Serinibacter</taxon>
    </lineage>
</organism>
<dbReference type="Pfam" id="PF13607">
    <property type="entry name" value="Succ_CoA_lig"/>
    <property type="match status" value="1"/>
</dbReference>
<dbReference type="Gene3D" id="3.40.50.720">
    <property type="entry name" value="NAD(P)-binding Rossmann-like Domain"/>
    <property type="match status" value="1"/>
</dbReference>
<dbReference type="GO" id="GO:0005524">
    <property type="term" value="F:ATP binding"/>
    <property type="evidence" value="ECO:0007669"/>
    <property type="project" value="InterPro"/>
</dbReference>
<accession>A0A4Z1E0Q2</accession>
<dbReference type="SUPFAM" id="SSF56059">
    <property type="entry name" value="Glutathione synthetase ATP-binding domain-like"/>
    <property type="match status" value="1"/>
</dbReference>
<dbReference type="InterPro" id="IPR016102">
    <property type="entry name" value="Succinyl-CoA_synth-like"/>
</dbReference>
<keyword evidence="2" id="KW-0808">Transferase</keyword>
<dbReference type="EMBL" id="RHPJ01000003">
    <property type="protein sequence ID" value="TGO04819.1"/>
    <property type="molecule type" value="Genomic_DNA"/>
</dbReference>
<evidence type="ECO:0000259" key="1">
    <source>
        <dbReference type="PROSITE" id="PS51186"/>
    </source>
</evidence>
<dbReference type="Gene3D" id="3.30.470.20">
    <property type="entry name" value="ATP-grasp fold, B domain"/>
    <property type="match status" value="1"/>
</dbReference>
<dbReference type="RefSeq" id="WP_158292649.1">
    <property type="nucleotide sequence ID" value="NZ_RHPJ01000003.1"/>
</dbReference>
<proteinExistence type="predicted"/>
<comment type="caution">
    <text evidence="2">The sequence shown here is derived from an EMBL/GenBank/DDBJ whole genome shotgun (WGS) entry which is preliminary data.</text>
</comment>
<protein>
    <submittedName>
        <fullName evidence="2">Protein acetyltransferase</fullName>
    </submittedName>
</protein>
<evidence type="ECO:0000313" key="3">
    <source>
        <dbReference type="Proteomes" id="UP000297318"/>
    </source>
</evidence>
<dbReference type="GO" id="GO:0016747">
    <property type="term" value="F:acyltransferase activity, transferring groups other than amino-acyl groups"/>
    <property type="evidence" value="ECO:0007669"/>
    <property type="project" value="InterPro"/>
</dbReference>
<reference evidence="2 3" key="1">
    <citation type="submission" date="2018-11" db="EMBL/GenBank/DDBJ databases">
        <title>Complete genome sequencing of the Actinobacteria Serinibacter sp. K3-2.</title>
        <authorList>
            <person name="Rakitin A.L."/>
            <person name="Beletsky A.V."/>
            <person name="Mardanov A.V."/>
            <person name="Ravin N.V."/>
            <person name="Gromova A.S."/>
            <person name="Filippova S.N."/>
            <person name="Gal'Chenko V.F."/>
        </authorList>
    </citation>
    <scope>NUCLEOTIDE SEQUENCE [LARGE SCALE GENOMIC DNA]</scope>
    <source>
        <strain evidence="2 3">K3-2</strain>
    </source>
</reference>
<dbReference type="SUPFAM" id="SSF52210">
    <property type="entry name" value="Succinyl-CoA synthetase domains"/>
    <property type="match status" value="2"/>
</dbReference>
<dbReference type="SUPFAM" id="SSF55729">
    <property type="entry name" value="Acyl-CoA N-acyltransferases (Nat)"/>
    <property type="match status" value="1"/>
</dbReference>
<dbReference type="PROSITE" id="PS51186">
    <property type="entry name" value="GNAT"/>
    <property type="match status" value="1"/>
</dbReference>
<dbReference type="InterPro" id="IPR013815">
    <property type="entry name" value="ATP_grasp_subdomain_1"/>
</dbReference>
<dbReference type="CDD" id="cd04301">
    <property type="entry name" value="NAT_SF"/>
    <property type="match status" value="1"/>
</dbReference>
<dbReference type="Gene3D" id="3.40.630.30">
    <property type="match status" value="1"/>
</dbReference>
<gene>
    <name evidence="2" type="ORF">SERN_2412</name>
</gene>
<dbReference type="PANTHER" id="PTHR42793">
    <property type="entry name" value="COA BINDING DOMAIN CONTAINING PROTEIN"/>
    <property type="match status" value="1"/>
</dbReference>
<dbReference type="OrthoDB" id="190266at2"/>
<dbReference type="InterPro" id="IPR032875">
    <property type="entry name" value="Succ_CoA_lig_flav_dom"/>
</dbReference>
<dbReference type="InterPro" id="IPR016181">
    <property type="entry name" value="Acyl_CoA_acyltransferase"/>
</dbReference>
<dbReference type="Gene3D" id="3.30.1490.20">
    <property type="entry name" value="ATP-grasp fold, A domain"/>
    <property type="match status" value="1"/>
</dbReference>
<name>A0A4Z1E0Q2_9MICO</name>
<sequence length="877" mass="92066">MASPHASYPEHWEADVLLRDGSTMRVRPIRPDDAAALQAFHVAQSERSTYFRFFAPLRRLPERDLDRLVTVDHVDRVALVVTGGTSIVAVGRYDRVAPDRAEVAFNVSDTLQGRGLGSVLLEHLAAAARERGIRTFVADVLPGNARMIRVFTDAGYEVAQRYEDGVISLEFRIDPTEASRAVVDGREQRTDSASMLSLLAPEGVVVVAGSAEAELALAVLAHLQVPPAVRVTTVGAPLEHPGTGATHPTGPTPTWFPDLAAAGGAGASAQLALVSGAPAEVVAWLPDLAALGVRGVVVLSGRFDDDGPASQRALLAAVRSRGLRLVGPRSFGIMTEVAGERLGALLWPGRTPLGPTALFCQSPAAAQQLMTLVDRLGLGVDTFVTAGHRADVSGNDLLQYVTDDPHVRAVGMYLESLGNPRKFARVARRVSSRIPVVAVVGASYGVAGPDGDVLGRDVVEETMLASGVIVADSMRAMVGATQLLAHAPLPRGSRIAVLSSSFSLADLAAAQVQRLDPHPDVRVAPRPPDLVDAARSLATDEDWDVALVLYSPPLRERDPDVMAALAALADSGRTVLAVVLGLQGACAELTSPHGEVVVAYESVEEAVDALTHAATYADWRRTDHGGLVSPEGLDVRAARAIVERALDGVAPGDDVTLGTQDAAGLLGAFGIEVLPSREVRSAPAALVAARELGWPVAVKSSLPRLRHRADLGGVRLDIGGPVDLVEAVRQIRNRQSEDAAVEIQPMAPLGVACVVRAWEDGLLGPVLSFGLSGDASELLGDATYAVPPLRTGDVHRLVTSLRAAPRLLTPQGGEVPDVAALEVLLARVAVLVEATPSLRRLDLLPVLVSASGAVVLRGEIVLAATVRPDGARRALRA</sequence>
<dbReference type="AlphaFoldDB" id="A0A4Z1E0Q2"/>
<dbReference type="Proteomes" id="UP000297318">
    <property type="component" value="Unassembled WGS sequence"/>
</dbReference>
<dbReference type="Pfam" id="PF00583">
    <property type="entry name" value="Acetyltransf_1"/>
    <property type="match status" value="1"/>
</dbReference>
<evidence type="ECO:0000313" key="2">
    <source>
        <dbReference type="EMBL" id="TGO04819.1"/>
    </source>
</evidence>
<dbReference type="InterPro" id="IPR000182">
    <property type="entry name" value="GNAT_dom"/>
</dbReference>